<keyword evidence="1" id="KW-0472">Membrane</keyword>
<dbReference type="RefSeq" id="WP_271140684.1">
    <property type="nucleotide sequence ID" value="NZ_JAPYYP010000029.1"/>
</dbReference>
<dbReference type="SUPFAM" id="SSF69318">
    <property type="entry name" value="Integrin alpha N-terminal domain"/>
    <property type="match status" value="1"/>
</dbReference>
<dbReference type="AlphaFoldDB" id="A0A9X3Z4V2"/>
<evidence type="ECO:0000313" key="3">
    <source>
        <dbReference type="Proteomes" id="UP001151071"/>
    </source>
</evidence>
<dbReference type="InterPro" id="IPR028994">
    <property type="entry name" value="Integrin_alpha_N"/>
</dbReference>
<dbReference type="Proteomes" id="UP001151071">
    <property type="component" value="Unassembled WGS sequence"/>
</dbReference>
<feature type="transmembrane region" description="Helical" evidence="1">
    <location>
        <begin position="34"/>
        <end position="53"/>
    </location>
</feature>
<feature type="transmembrane region" description="Helical" evidence="1">
    <location>
        <begin position="6"/>
        <end position="27"/>
    </location>
</feature>
<feature type="transmembrane region" description="Helical" evidence="1">
    <location>
        <begin position="83"/>
        <end position="101"/>
    </location>
</feature>
<proteinExistence type="predicted"/>
<keyword evidence="1" id="KW-1133">Transmembrane helix</keyword>
<protein>
    <submittedName>
        <fullName evidence="2">Uncharacterized protein</fullName>
    </submittedName>
</protein>
<name>A0A9X3Z4V2_9BACL</name>
<comment type="caution">
    <text evidence="2">The sequence shown here is derived from an EMBL/GenBank/DDBJ whole genome shotgun (WGS) entry which is preliminary data.</text>
</comment>
<sequence length="543" mass="60377">MRRNGVLSAVNWALYAIALFLIYHILVKPAFLDLSWIALIVFLPLLGFCYVLVHPDERRQVVVFTLGFLLLDRALTHVDVKSLVAVVIGGAVAIGVVALIAKWYGRLSWSAVGALVLVAVLANVSFHRDNLAALSHFTLKYESERLYNGAWVDYFPVTLYDVDGDGKQEIITYGNAEEMPLPEEKPKKPETEAERKALADKLLHLQAEPVSLYVLTWKDGKLVRMPNDQIAPETMAKIKEQMPSDYPGFPYYTMKDGQLVPNVQRQSYAEAMLQVGTAPYRALLLDMQNIGDRLAENGGSMDTRSAMGEKYRDVSIKEGLLSGTYEGKPFAATTKATKLVGTMKLPDGREGLITMGEHFSVMAVEPDGTAVEAYSLTRKEMPLATAEFIPADLDKDGADELLVANSPSYILKPKPNGTWEILWASEEGDRSFRFTNYAPVGSSGEPEIVAMAKSWVSTTDTRYLAGYRYTPEGLEQTWRIYLPLLNVQVGDIDGDKENEIVATIYDKHRLIVFKQHNVPVVPLVILVFVGLIGYGIARRVRHA</sequence>
<accession>A0A9X3Z4V2</accession>
<gene>
    <name evidence="2" type="ORF">O3V59_18135</name>
</gene>
<keyword evidence="1" id="KW-0812">Transmembrane</keyword>
<feature type="transmembrane region" description="Helical" evidence="1">
    <location>
        <begin position="59"/>
        <end position="76"/>
    </location>
</feature>
<keyword evidence="3" id="KW-1185">Reference proteome</keyword>
<evidence type="ECO:0000313" key="2">
    <source>
        <dbReference type="EMBL" id="MDA5110282.1"/>
    </source>
</evidence>
<evidence type="ECO:0000256" key="1">
    <source>
        <dbReference type="SAM" id="Phobius"/>
    </source>
</evidence>
<reference evidence="2" key="1">
    <citation type="submission" date="2022-12" db="EMBL/GenBank/DDBJ databases">
        <title>Draft genome sequence of the thermophilic strain Brevibacillus thermoruber HT42, isolated from Los Humeros, Puebla, Mexico, with biotechnological potential.</title>
        <authorList>
            <person name="Lara Sanchez J."/>
            <person name="Solis Palacios R."/>
            <person name="Bustos Baena A.S."/>
            <person name="Ruz Baez A.E."/>
            <person name="Espinosa Luna G."/>
            <person name="Oliart Ros R.M."/>
        </authorList>
    </citation>
    <scope>NUCLEOTIDE SEQUENCE</scope>
    <source>
        <strain evidence="2">HT42</strain>
    </source>
</reference>
<feature type="transmembrane region" description="Helical" evidence="1">
    <location>
        <begin position="517"/>
        <end position="537"/>
    </location>
</feature>
<dbReference type="EMBL" id="JAPYYP010000029">
    <property type="protein sequence ID" value="MDA5110282.1"/>
    <property type="molecule type" value="Genomic_DNA"/>
</dbReference>
<feature type="transmembrane region" description="Helical" evidence="1">
    <location>
        <begin position="107"/>
        <end position="126"/>
    </location>
</feature>
<organism evidence="2 3">
    <name type="scientific">Brevibacillus thermoruber</name>
    <dbReference type="NCBI Taxonomy" id="33942"/>
    <lineage>
        <taxon>Bacteria</taxon>
        <taxon>Bacillati</taxon>
        <taxon>Bacillota</taxon>
        <taxon>Bacilli</taxon>
        <taxon>Bacillales</taxon>
        <taxon>Paenibacillaceae</taxon>
        <taxon>Brevibacillus</taxon>
    </lineage>
</organism>